<feature type="compositionally biased region" description="Polar residues" evidence="5">
    <location>
        <begin position="869"/>
        <end position="887"/>
    </location>
</feature>
<feature type="region of interest" description="Disordered" evidence="5">
    <location>
        <begin position="481"/>
        <end position="603"/>
    </location>
</feature>
<evidence type="ECO:0000256" key="2">
    <source>
        <dbReference type="ARBA" id="ARBA00023015"/>
    </source>
</evidence>
<keyword evidence="3" id="KW-0804">Transcription</keyword>
<feature type="compositionally biased region" description="Polar residues" evidence="5">
    <location>
        <begin position="349"/>
        <end position="361"/>
    </location>
</feature>
<feature type="compositionally biased region" description="Polar residues" evidence="5">
    <location>
        <begin position="486"/>
        <end position="496"/>
    </location>
</feature>
<evidence type="ECO:0000256" key="1">
    <source>
        <dbReference type="ARBA" id="ARBA00004123"/>
    </source>
</evidence>
<feature type="region of interest" description="Disordered" evidence="5">
    <location>
        <begin position="179"/>
        <end position="231"/>
    </location>
</feature>
<feature type="domain" description="Zinc-finger" evidence="6">
    <location>
        <begin position="625"/>
        <end position="695"/>
    </location>
</feature>
<dbReference type="InParanoid" id="A0A286U633"/>
<feature type="compositionally biased region" description="Basic and acidic residues" evidence="5">
    <location>
        <begin position="58"/>
        <end position="67"/>
    </location>
</feature>
<feature type="compositionally biased region" description="Low complexity" evidence="5">
    <location>
        <begin position="1003"/>
        <end position="1014"/>
    </location>
</feature>
<feature type="compositionally biased region" description="Low complexity" evidence="5">
    <location>
        <begin position="551"/>
        <end position="568"/>
    </location>
</feature>
<keyword evidence="2" id="KW-0805">Transcription regulation</keyword>
<feature type="compositionally biased region" description="Basic residues" evidence="5">
    <location>
        <begin position="47"/>
        <end position="57"/>
    </location>
</feature>
<feature type="region of interest" description="Disordered" evidence="5">
    <location>
        <begin position="440"/>
        <end position="462"/>
    </location>
</feature>
<evidence type="ECO:0000313" key="8">
    <source>
        <dbReference type="Proteomes" id="UP000217199"/>
    </source>
</evidence>
<name>A0A286U633_9AGAM</name>
<organism evidence="7 8">
    <name type="scientific">Pyrrhoderma noxium</name>
    <dbReference type="NCBI Taxonomy" id="2282107"/>
    <lineage>
        <taxon>Eukaryota</taxon>
        <taxon>Fungi</taxon>
        <taxon>Dikarya</taxon>
        <taxon>Basidiomycota</taxon>
        <taxon>Agaricomycotina</taxon>
        <taxon>Agaricomycetes</taxon>
        <taxon>Hymenochaetales</taxon>
        <taxon>Hymenochaetaceae</taxon>
        <taxon>Pyrrhoderma</taxon>
    </lineage>
</organism>
<dbReference type="OrthoDB" id="298344at2759"/>
<feature type="region of interest" description="Disordered" evidence="5">
    <location>
        <begin position="36"/>
        <end position="76"/>
    </location>
</feature>
<evidence type="ECO:0000256" key="3">
    <source>
        <dbReference type="ARBA" id="ARBA00023163"/>
    </source>
</evidence>
<evidence type="ECO:0000256" key="4">
    <source>
        <dbReference type="ARBA" id="ARBA00023242"/>
    </source>
</evidence>
<dbReference type="Pfam" id="PF10497">
    <property type="entry name" value="zf-4CXXC_R1"/>
    <property type="match status" value="1"/>
</dbReference>
<evidence type="ECO:0000313" key="7">
    <source>
        <dbReference type="EMBL" id="PAV15035.1"/>
    </source>
</evidence>
<feature type="compositionally biased region" description="Polar residues" evidence="5">
    <location>
        <begin position="909"/>
        <end position="923"/>
    </location>
</feature>
<feature type="compositionally biased region" description="Low complexity" evidence="5">
    <location>
        <begin position="440"/>
        <end position="453"/>
    </location>
</feature>
<proteinExistence type="predicted"/>
<dbReference type="Proteomes" id="UP000217199">
    <property type="component" value="Unassembled WGS sequence"/>
</dbReference>
<dbReference type="GO" id="GO:0005634">
    <property type="term" value="C:nucleus"/>
    <property type="evidence" value="ECO:0007669"/>
    <property type="project" value="UniProtKB-SubCell"/>
</dbReference>
<sequence length="1171" mass="129159">MGFSQEINETVIIDLTRGQESSRSITPNLGVPLFLTDDAIESDERAQRKRDPKKHRKDMSTEMKPRDNNPSSAIASSSSISVLEDFRRSIILDYETQSGVYLSQNRNEQRNSTYAFKRGRNKEGTLSGDIGSKESSYYSLIPSSNISRSTLQSQLEENEKYFDKHPSLSDVINSVIRQNHQIPSASEISGSSRRKEESGYSPKSTQRRSEPSFSLQKKKDPPAKRQRYLLRDVLVPTLPQSTLSKYVPSKESNAKGGRGLITPLTSIADELLTHLKANSIRWKPANPIKAVYRNMGLLLSDDEISDDSTNGGKRSRVSVESLEARKVKPKKKRVYSGGAHERHKDTLVGVTSSSNGTSENAGTVPPTPALAGEGSSPQNNQSSIIAQCPVYPTEPDSFLDDSHLSLSINAEINLCPPISNITGYGNSVEFTSPDIVSSHDVSSVKVSPSSARSTKQNESTGIDILTTTQSVITTVLPPLAADKSSSKSTGAESNSIGKAELCGSHASSPDRDDRITESGSVPLSTATLLTHTRNEERENANVSNPLFPTCSPSSSLSTLTSLSSSPPSEADQDTRKASPKYTKSNAKAVQPMSRCKPTTRKTLSRDEKQELLTRLIEDEKDDINDFCHPCRTRSIYAKMKCTRVTDGVCCRLYFCHRCFLKLFPELEFDPDATSFVCPFCRGTCKCDACCKKRGILYLPRWRSASEMAIVTQGVPLFLSEQEVRHQERRDMANAAGVVMPTKTEQKERRQESELELISGILQDREGLLWISEQLREKRGARVYIGEWDDNWGSWPVETTSISSIEFDVHAQHGAGKGKGRIYDMARGERLYVGEPVNPHRVVYSADEVCVRPIPNNHGASRNKKKKNVTKNAWNSDYMLSNQETDVNISDEPRKRPRRMTGKRKVNRSGLLSRTPDFTINYESNPMDRAQYQDVPSAGYGTPSSFSHSGPEFDNIPSLCLHEDITSGSEATNPLKRYSNHDPFLGSLGPADDLLGGAWGYQSSTTATSNTSSETMPLSNTDPHLNHNHNFLLPLPQEDPQETLMDFNIEPDTMFYPFHEEEQDNYGNGMTDNVSPENIHNNTNNLEKPIIDPSLDTITSFSMAISTGISVSEPNFLGLGGESSIFGEPSSTGLSLTDLTRTVCVSLSAAGLDTLDRASSSVEVEGMEGIEI</sequence>
<dbReference type="EMBL" id="NBII01000011">
    <property type="protein sequence ID" value="PAV15035.1"/>
    <property type="molecule type" value="Genomic_DNA"/>
</dbReference>
<keyword evidence="8" id="KW-1185">Reference proteome</keyword>
<feature type="compositionally biased region" description="Basic residues" evidence="5">
    <location>
        <begin position="894"/>
        <end position="906"/>
    </location>
</feature>
<dbReference type="InterPro" id="IPR018866">
    <property type="entry name" value="Znf-4CXXC_R1"/>
</dbReference>
<feature type="region of interest" description="Disordered" evidence="5">
    <location>
        <begin position="1003"/>
        <end position="1028"/>
    </location>
</feature>
<reference evidence="7 8" key="1">
    <citation type="journal article" date="2017" name="Mol. Ecol.">
        <title>Comparative and population genomic landscape of Phellinus noxius: A hypervariable fungus causing root rot in trees.</title>
        <authorList>
            <person name="Chung C.L."/>
            <person name="Lee T.J."/>
            <person name="Akiba M."/>
            <person name="Lee H.H."/>
            <person name="Kuo T.H."/>
            <person name="Liu D."/>
            <person name="Ke H.M."/>
            <person name="Yokoi T."/>
            <person name="Roa M.B."/>
            <person name="Lu M.J."/>
            <person name="Chang Y.Y."/>
            <person name="Ann P.J."/>
            <person name="Tsai J.N."/>
            <person name="Chen C.Y."/>
            <person name="Tzean S.S."/>
            <person name="Ota Y."/>
            <person name="Hattori T."/>
            <person name="Sahashi N."/>
            <person name="Liou R.F."/>
            <person name="Kikuchi T."/>
            <person name="Tsai I.J."/>
        </authorList>
    </citation>
    <scope>NUCLEOTIDE SEQUENCE [LARGE SCALE GENOMIC DNA]</scope>
    <source>
        <strain evidence="7 8">FFPRI411160</strain>
    </source>
</reference>
<feature type="region of interest" description="Disordered" evidence="5">
    <location>
        <begin position="302"/>
        <end position="382"/>
    </location>
</feature>
<dbReference type="STRING" id="2282107.A0A286U633"/>
<dbReference type="AlphaFoldDB" id="A0A286U633"/>
<feature type="region of interest" description="Disordered" evidence="5">
    <location>
        <begin position="112"/>
        <end position="133"/>
    </location>
</feature>
<keyword evidence="4" id="KW-0539">Nucleus</keyword>
<feature type="compositionally biased region" description="Polar residues" evidence="5">
    <location>
        <begin position="517"/>
        <end position="531"/>
    </location>
</feature>
<comment type="subcellular location">
    <subcellularLocation>
        <location evidence="1">Nucleus</location>
    </subcellularLocation>
</comment>
<evidence type="ECO:0000259" key="6">
    <source>
        <dbReference type="Pfam" id="PF10497"/>
    </source>
</evidence>
<evidence type="ECO:0000256" key="5">
    <source>
        <dbReference type="SAM" id="MobiDB-lite"/>
    </source>
</evidence>
<feature type="compositionally biased region" description="Polar residues" evidence="5">
    <location>
        <begin position="179"/>
        <end position="191"/>
    </location>
</feature>
<feature type="region of interest" description="Disordered" evidence="5">
    <location>
        <begin position="856"/>
        <end position="925"/>
    </location>
</feature>
<comment type="caution">
    <text evidence="7">The sequence shown here is derived from an EMBL/GenBank/DDBJ whole genome shotgun (WGS) entry which is preliminary data.</text>
</comment>
<accession>A0A286U633</accession>
<protein>
    <recommendedName>
        <fullName evidence="6">Zinc-finger domain-containing protein</fullName>
    </recommendedName>
</protein>
<gene>
    <name evidence="7" type="ORF">PNOK_0958800</name>
</gene>